<protein>
    <submittedName>
        <fullName evidence="2">Uncharacterized protein</fullName>
    </submittedName>
</protein>
<evidence type="ECO:0000313" key="2">
    <source>
        <dbReference type="EMBL" id="SDR32298.1"/>
    </source>
</evidence>
<evidence type="ECO:0000313" key="3">
    <source>
        <dbReference type="Proteomes" id="UP000183487"/>
    </source>
</evidence>
<dbReference type="AlphaFoldDB" id="A0A1H1I4K1"/>
<reference evidence="3" key="1">
    <citation type="submission" date="2016-10" db="EMBL/GenBank/DDBJ databases">
        <authorList>
            <person name="Varghese N."/>
        </authorList>
    </citation>
    <scope>NUCLEOTIDE SEQUENCE [LARGE SCALE GENOMIC DNA]</scope>
    <source>
        <strain evidence="3">GAS106B</strain>
    </source>
</reference>
<accession>A0A1H1I4K1</accession>
<feature type="chain" id="PRO_5010377534" evidence="1">
    <location>
        <begin position="22"/>
        <end position="139"/>
    </location>
</feature>
<dbReference type="OrthoDB" id="9102503at2"/>
<name>A0A1H1I4K1_9BURK</name>
<sequence>MKKAATTAVILVSLFCATAQAEQQSYRCSATKNTVNHILHIKIDGDKLGAWTYIAATPGGDSSTTCSVASTDGRETDSVGVQSYSTSAGKVTVTKTGDSFVFDFSSLEISQVCGQSSAMAKHITITPGSKRCTNVANAT</sequence>
<dbReference type="Proteomes" id="UP000183487">
    <property type="component" value="Unassembled WGS sequence"/>
</dbReference>
<dbReference type="RefSeq" id="WP_143026342.1">
    <property type="nucleotide sequence ID" value="NZ_FNKP01000002.1"/>
</dbReference>
<organism evidence="2 3">
    <name type="scientific">Paraburkholderia fungorum</name>
    <dbReference type="NCBI Taxonomy" id="134537"/>
    <lineage>
        <taxon>Bacteria</taxon>
        <taxon>Pseudomonadati</taxon>
        <taxon>Pseudomonadota</taxon>
        <taxon>Betaproteobacteria</taxon>
        <taxon>Burkholderiales</taxon>
        <taxon>Burkholderiaceae</taxon>
        <taxon>Paraburkholderia</taxon>
    </lineage>
</organism>
<keyword evidence="3" id="KW-1185">Reference proteome</keyword>
<evidence type="ECO:0000256" key="1">
    <source>
        <dbReference type="SAM" id="SignalP"/>
    </source>
</evidence>
<feature type="signal peptide" evidence="1">
    <location>
        <begin position="1"/>
        <end position="21"/>
    </location>
</feature>
<gene>
    <name evidence="2" type="ORF">SAMN05443245_4619</name>
</gene>
<proteinExistence type="predicted"/>
<keyword evidence="1" id="KW-0732">Signal</keyword>
<dbReference type="EMBL" id="FNKP01000002">
    <property type="protein sequence ID" value="SDR32298.1"/>
    <property type="molecule type" value="Genomic_DNA"/>
</dbReference>